<dbReference type="RefSeq" id="WP_110380760.1">
    <property type="nucleotide sequence ID" value="NZ_CP029288.2"/>
</dbReference>
<name>A0A2U9IPA4_9CREN</name>
<accession>A0A2U9IPA4</accession>
<keyword evidence="1" id="KW-0472">Membrane</keyword>
<dbReference type="GeneID" id="36838339"/>
<keyword evidence="3" id="KW-1185">Reference proteome</keyword>
<evidence type="ECO:0000313" key="2">
    <source>
        <dbReference type="EMBL" id="AWR97870.1"/>
    </source>
</evidence>
<keyword evidence="1" id="KW-1133">Transmembrane helix</keyword>
<dbReference type="KEGG" id="asul:DFR86_10180"/>
<evidence type="ECO:0000256" key="1">
    <source>
        <dbReference type="SAM" id="Phobius"/>
    </source>
</evidence>
<gene>
    <name evidence="2" type="ORF">DFR86_10180</name>
</gene>
<dbReference type="AlphaFoldDB" id="A0A2U9IPA4"/>
<reference evidence="2 3" key="1">
    <citation type="submission" date="2018-05" db="EMBL/GenBank/DDBJ databases">
        <title>Complete Genome Sequences of Extremely Thermoacidophilic, Metal-Mobilizing Type-Strain Members of the Archaeal Family Sulfolobaceae: Acidianus brierleyi DSM-1651T, Acidianus sulfidivorans DSM-18786T, Metallosphaera hakonensis DSM-7519T, and Metallosphaera prunae DSM-10039T.</title>
        <authorList>
            <person name="Counts J.A."/>
            <person name="Kelly R.M."/>
        </authorList>
    </citation>
    <scope>NUCLEOTIDE SEQUENCE [LARGE SCALE GENOMIC DNA]</scope>
    <source>
        <strain evidence="2 3">JP7</strain>
    </source>
</reference>
<dbReference type="EMBL" id="CP029288">
    <property type="protein sequence ID" value="AWR97870.1"/>
    <property type="molecule type" value="Genomic_DNA"/>
</dbReference>
<keyword evidence="1" id="KW-0812">Transmembrane</keyword>
<sequence>MYKHMLMNALFVELLSVIFLIEANVLYYLIIRKYIKLSTTWTKLKDKYLINIFSSILDFISSDEIIEQSLVSSTLNLKTESFKKFLEDNIKNEKDKILKMAKYIEDMEKIEKDISKIFSYTQNSKYLNISSILFLIIALITSKIVVEISNEVLGTLLGLELISIYFSLYSYFIYKADEKKLLH</sequence>
<feature type="transmembrane region" description="Helical" evidence="1">
    <location>
        <begin position="126"/>
        <end position="146"/>
    </location>
</feature>
<feature type="transmembrane region" description="Helical" evidence="1">
    <location>
        <begin position="152"/>
        <end position="174"/>
    </location>
</feature>
<evidence type="ECO:0000313" key="3">
    <source>
        <dbReference type="Proteomes" id="UP000248410"/>
    </source>
</evidence>
<dbReference type="Proteomes" id="UP000248410">
    <property type="component" value="Chromosome"/>
</dbReference>
<organism evidence="2 3">
    <name type="scientific">Acidianus sulfidivorans JP7</name>
    <dbReference type="NCBI Taxonomy" id="619593"/>
    <lineage>
        <taxon>Archaea</taxon>
        <taxon>Thermoproteota</taxon>
        <taxon>Thermoprotei</taxon>
        <taxon>Sulfolobales</taxon>
        <taxon>Sulfolobaceae</taxon>
        <taxon>Acidianus</taxon>
    </lineage>
</organism>
<feature type="transmembrane region" description="Helical" evidence="1">
    <location>
        <begin position="6"/>
        <end position="30"/>
    </location>
</feature>
<proteinExistence type="predicted"/>
<protein>
    <submittedName>
        <fullName evidence="2">Uncharacterized protein</fullName>
    </submittedName>
</protein>